<feature type="transmembrane region" description="Helical" evidence="13">
    <location>
        <begin position="247"/>
        <end position="268"/>
    </location>
</feature>
<dbReference type="PANTHER" id="PTHR43394:SF1">
    <property type="entry name" value="ATP-BINDING CASSETTE SUB-FAMILY B MEMBER 10, MITOCHONDRIAL"/>
    <property type="match status" value="1"/>
</dbReference>
<evidence type="ECO:0000256" key="1">
    <source>
        <dbReference type="ARBA" id="ARBA00004651"/>
    </source>
</evidence>
<dbReference type="InterPro" id="IPR036640">
    <property type="entry name" value="ABC1_TM_sf"/>
</dbReference>
<dbReference type="AlphaFoldDB" id="A0A8J7K6X7"/>
<dbReference type="Gene3D" id="3.40.50.300">
    <property type="entry name" value="P-loop containing nucleotide triphosphate hydrolases"/>
    <property type="match status" value="1"/>
</dbReference>
<dbReference type="InterPro" id="IPR003593">
    <property type="entry name" value="AAA+_ATPase"/>
</dbReference>
<gene>
    <name evidence="16" type="ORF">IOQ59_18285</name>
</gene>
<dbReference type="CDD" id="cd18541">
    <property type="entry name" value="ABC_6TM_TmrB_like"/>
    <property type="match status" value="1"/>
</dbReference>
<keyword evidence="9 13" id="KW-1133">Transmembrane helix</keyword>
<dbReference type="Pfam" id="PF00005">
    <property type="entry name" value="ABC_tran"/>
    <property type="match status" value="1"/>
</dbReference>
<feature type="transmembrane region" description="Helical" evidence="13">
    <location>
        <begin position="160"/>
        <end position="176"/>
    </location>
</feature>
<dbReference type="InterPro" id="IPR027417">
    <property type="entry name" value="P-loop_NTPase"/>
</dbReference>
<dbReference type="GO" id="GO:0016887">
    <property type="term" value="F:ATP hydrolysis activity"/>
    <property type="evidence" value="ECO:0007669"/>
    <property type="project" value="InterPro"/>
</dbReference>
<evidence type="ECO:0000256" key="8">
    <source>
        <dbReference type="ARBA" id="ARBA00022840"/>
    </source>
</evidence>
<dbReference type="InterPro" id="IPR003439">
    <property type="entry name" value="ABC_transporter-like_ATP-bd"/>
</dbReference>
<comment type="catalytic activity">
    <reaction evidence="11">
        <text>ATP + H2O + xenobioticSide 1 = ADP + phosphate + xenobioticSide 2.</text>
        <dbReference type="EC" id="7.6.2.2"/>
    </reaction>
</comment>
<dbReference type="FunFam" id="1.20.1560.10:FF:000011">
    <property type="entry name" value="Multidrug ABC transporter ATP-binding protein"/>
    <property type="match status" value="1"/>
</dbReference>
<sequence>MRLFRQLTWFFHANWRTYAIALLMLAGVALLNAALPYLIGQTIDRLLAEGALNPTVEYYLLTLLGMGALIYLLRVGWRLILFGTSYQLGGILRQRFYQRLTRLGPAFYSQQSTGDLMAKATNDIDAIELAAGEGVLSGFDGALTFVLVIAMMLFAIDWRLTVIALLPFPIMGYGFFRISRSVHQHFQESLERFSDLNNQTQQALSGIRLIKAMGREHHESQVFNKIADKAARCNYQVARYEALYEPVIYLCLTTSLLLILGIGGWLVWQDQLTVGKLASFTLYMGQLIWPMWAFGWLLNIIERGSAALKRVDVLLDTPDTIADHGTHTPTQPDLSIHNLSFAYDEKDGQILKGVHFNLLQGQKLGIAGPTGAGKTTLIQLLMRHWDSESGQILIDDHPLQALTLHHIRACFAYVPQDSFLFSLSIADNIALARPTASLEQIQHAAKVAALDEDIRHFPDGYNTQVGERGITLSGGQRQRLAIARALITDAPILILDDALSAVDVHTEQQILQHLRDDTQQRSVIIISHRLSAIEDADEILVLNHGEISERGNHTSLAQQDGWYSRMWTYQQMEAALDER</sequence>
<evidence type="ECO:0000256" key="9">
    <source>
        <dbReference type="ARBA" id="ARBA00022989"/>
    </source>
</evidence>
<evidence type="ECO:0000259" key="15">
    <source>
        <dbReference type="PROSITE" id="PS50929"/>
    </source>
</evidence>
<evidence type="ECO:0000256" key="7">
    <source>
        <dbReference type="ARBA" id="ARBA00022741"/>
    </source>
</evidence>
<dbReference type="GO" id="GO:0005524">
    <property type="term" value="F:ATP binding"/>
    <property type="evidence" value="ECO:0007669"/>
    <property type="project" value="UniProtKB-KW"/>
</dbReference>
<keyword evidence="5" id="KW-1003">Cell membrane</keyword>
<dbReference type="GO" id="GO:0008559">
    <property type="term" value="F:ABC-type xenobiotic transporter activity"/>
    <property type="evidence" value="ECO:0007669"/>
    <property type="project" value="UniProtKB-EC"/>
</dbReference>
<evidence type="ECO:0000256" key="2">
    <source>
        <dbReference type="ARBA" id="ARBA00006526"/>
    </source>
</evidence>
<dbReference type="PROSITE" id="PS50893">
    <property type="entry name" value="ABC_TRANSPORTER_2"/>
    <property type="match status" value="1"/>
</dbReference>
<feature type="domain" description="ABC transporter" evidence="14">
    <location>
        <begin position="334"/>
        <end position="569"/>
    </location>
</feature>
<protein>
    <recommendedName>
        <fullName evidence="12">Multidrug resistance-like ATP-binding protein MdlA</fullName>
        <ecNumber evidence="3">7.6.2.2</ecNumber>
    </recommendedName>
</protein>
<evidence type="ECO:0000256" key="4">
    <source>
        <dbReference type="ARBA" id="ARBA00022448"/>
    </source>
</evidence>
<dbReference type="InterPro" id="IPR017871">
    <property type="entry name" value="ABC_transporter-like_CS"/>
</dbReference>
<dbReference type="PROSITE" id="PS00211">
    <property type="entry name" value="ABC_TRANSPORTER_1"/>
    <property type="match status" value="1"/>
</dbReference>
<reference evidence="16" key="1">
    <citation type="submission" date="2020-10" db="EMBL/GenBank/DDBJ databases">
        <title>Bacterium isolated from coastal waters sediment.</title>
        <authorList>
            <person name="Chen R.-J."/>
            <person name="Lu D.-C."/>
            <person name="Zhu K.-L."/>
            <person name="Du Z.-J."/>
        </authorList>
    </citation>
    <scope>NUCLEOTIDE SEQUENCE</scope>
    <source>
        <strain evidence="16">N1Y112</strain>
    </source>
</reference>
<dbReference type="RefSeq" id="WP_193954911.1">
    <property type="nucleotide sequence ID" value="NZ_JADEYS010000023.1"/>
</dbReference>
<feature type="transmembrane region" description="Helical" evidence="13">
    <location>
        <begin position="20"/>
        <end position="39"/>
    </location>
</feature>
<keyword evidence="7" id="KW-0547">Nucleotide-binding</keyword>
<dbReference type="Proteomes" id="UP000640333">
    <property type="component" value="Unassembled WGS sequence"/>
</dbReference>
<feature type="transmembrane region" description="Helical" evidence="13">
    <location>
        <begin position="280"/>
        <end position="301"/>
    </location>
</feature>
<dbReference type="FunFam" id="3.40.50.300:FF:000221">
    <property type="entry name" value="Multidrug ABC transporter ATP-binding protein"/>
    <property type="match status" value="1"/>
</dbReference>
<organism evidence="16 17">
    <name type="scientific">Pontibacterium sinense</name>
    <dbReference type="NCBI Taxonomy" id="2781979"/>
    <lineage>
        <taxon>Bacteria</taxon>
        <taxon>Pseudomonadati</taxon>
        <taxon>Pseudomonadota</taxon>
        <taxon>Gammaproteobacteria</taxon>
        <taxon>Oceanospirillales</taxon>
        <taxon>Oceanospirillaceae</taxon>
        <taxon>Pontibacterium</taxon>
    </lineage>
</organism>
<proteinExistence type="inferred from homology"/>
<dbReference type="PROSITE" id="PS50929">
    <property type="entry name" value="ABC_TM1F"/>
    <property type="match status" value="1"/>
</dbReference>
<dbReference type="EMBL" id="JADEYS010000023">
    <property type="protein sequence ID" value="MBE9399215.1"/>
    <property type="molecule type" value="Genomic_DNA"/>
</dbReference>
<dbReference type="InterPro" id="IPR011527">
    <property type="entry name" value="ABC1_TM_dom"/>
</dbReference>
<keyword evidence="10 13" id="KW-0472">Membrane</keyword>
<evidence type="ECO:0000313" key="17">
    <source>
        <dbReference type="Proteomes" id="UP000640333"/>
    </source>
</evidence>
<keyword evidence="8 16" id="KW-0067">ATP-binding</keyword>
<evidence type="ECO:0000256" key="5">
    <source>
        <dbReference type="ARBA" id="ARBA00022475"/>
    </source>
</evidence>
<evidence type="ECO:0000256" key="6">
    <source>
        <dbReference type="ARBA" id="ARBA00022692"/>
    </source>
</evidence>
<name>A0A8J7K6X7_9GAMM</name>
<dbReference type="SUPFAM" id="SSF52540">
    <property type="entry name" value="P-loop containing nucleoside triphosphate hydrolases"/>
    <property type="match status" value="1"/>
</dbReference>
<evidence type="ECO:0000256" key="13">
    <source>
        <dbReference type="SAM" id="Phobius"/>
    </source>
</evidence>
<keyword evidence="6 13" id="KW-0812">Transmembrane</keyword>
<evidence type="ECO:0000256" key="11">
    <source>
        <dbReference type="ARBA" id="ARBA00034018"/>
    </source>
</evidence>
<accession>A0A8J7K6X7</accession>
<keyword evidence="4" id="KW-0813">Transport</keyword>
<evidence type="ECO:0000313" key="16">
    <source>
        <dbReference type="EMBL" id="MBE9399215.1"/>
    </source>
</evidence>
<dbReference type="GO" id="GO:0005886">
    <property type="term" value="C:plasma membrane"/>
    <property type="evidence" value="ECO:0007669"/>
    <property type="project" value="UniProtKB-SubCell"/>
</dbReference>
<dbReference type="InterPro" id="IPR039421">
    <property type="entry name" value="Type_1_exporter"/>
</dbReference>
<feature type="transmembrane region" description="Helical" evidence="13">
    <location>
        <begin position="59"/>
        <end position="77"/>
    </location>
</feature>
<dbReference type="Pfam" id="PF00664">
    <property type="entry name" value="ABC_membrane"/>
    <property type="match status" value="1"/>
</dbReference>
<feature type="transmembrane region" description="Helical" evidence="13">
    <location>
        <begin position="135"/>
        <end position="154"/>
    </location>
</feature>
<dbReference type="PANTHER" id="PTHR43394">
    <property type="entry name" value="ATP-DEPENDENT PERMEASE MDL1, MITOCHONDRIAL"/>
    <property type="match status" value="1"/>
</dbReference>
<dbReference type="SUPFAM" id="SSF90123">
    <property type="entry name" value="ABC transporter transmembrane region"/>
    <property type="match status" value="1"/>
</dbReference>
<comment type="caution">
    <text evidence="16">The sequence shown here is derived from an EMBL/GenBank/DDBJ whole genome shotgun (WGS) entry which is preliminary data.</text>
</comment>
<evidence type="ECO:0000256" key="12">
    <source>
        <dbReference type="ARBA" id="ARBA00074518"/>
    </source>
</evidence>
<evidence type="ECO:0000256" key="3">
    <source>
        <dbReference type="ARBA" id="ARBA00012191"/>
    </source>
</evidence>
<feature type="domain" description="ABC transmembrane type-1" evidence="15">
    <location>
        <begin position="19"/>
        <end position="303"/>
    </location>
</feature>
<dbReference type="GO" id="GO:0015421">
    <property type="term" value="F:ABC-type oligopeptide transporter activity"/>
    <property type="evidence" value="ECO:0007669"/>
    <property type="project" value="TreeGrafter"/>
</dbReference>
<dbReference type="SMART" id="SM00382">
    <property type="entry name" value="AAA"/>
    <property type="match status" value="1"/>
</dbReference>
<evidence type="ECO:0000259" key="14">
    <source>
        <dbReference type="PROSITE" id="PS50893"/>
    </source>
</evidence>
<dbReference type="Gene3D" id="1.20.1560.10">
    <property type="entry name" value="ABC transporter type 1, transmembrane domain"/>
    <property type="match status" value="1"/>
</dbReference>
<comment type="similarity">
    <text evidence="2">Belongs to the ABC transporter superfamily. Drug exporter-2 (TC 3.A.1.117) family.</text>
</comment>
<evidence type="ECO:0000256" key="10">
    <source>
        <dbReference type="ARBA" id="ARBA00023136"/>
    </source>
</evidence>
<keyword evidence="17" id="KW-1185">Reference proteome</keyword>
<dbReference type="EC" id="7.6.2.2" evidence="3"/>
<comment type="subcellular location">
    <subcellularLocation>
        <location evidence="1">Cell membrane</location>
        <topology evidence="1">Multi-pass membrane protein</topology>
    </subcellularLocation>
</comment>